<evidence type="ECO:0000313" key="2">
    <source>
        <dbReference type="EnsemblPlants" id="OMERI01G14420.1"/>
    </source>
</evidence>
<dbReference type="Proteomes" id="UP000008021">
    <property type="component" value="Chromosome 1"/>
</dbReference>
<feature type="compositionally biased region" description="Low complexity" evidence="1">
    <location>
        <begin position="110"/>
        <end position="119"/>
    </location>
</feature>
<dbReference type="HOGENOM" id="CLU_1646324_0_0_1"/>
<evidence type="ECO:0000256" key="1">
    <source>
        <dbReference type="SAM" id="MobiDB-lite"/>
    </source>
</evidence>
<evidence type="ECO:0000313" key="3">
    <source>
        <dbReference type="Proteomes" id="UP000008021"/>
    </source>
</evidence>
<feature type="region of interest" description="Disordered" evidence="1">
    <location>
        <begin position="1"/>
        <end position="52"/>
    </location>
</feature>
<name>A0A0E0C204_9ORYZ</name>
<reference evidence="2" key="2">
    <citation type="submission" date="2018-05" db="EMBL/GenBank/DDBJ databases">
        <title>OmerRS3 (Oryza meridionalis Reference Sequence Version 3).</title>
        <authorList>
            <person name="Zhang J."/>
            <person name="Kudrna D."/>
            <person name="Lee S."/>
            <person name="Talag J."/>
            <person name="Welchert J."/>
            <person name="Wing R.A."/>
        </authorList>
    </citation>
    <scope>NUCLEOTIDE SEQUENCE [LARGE SCALE GENOMIC DNA]</scope>
    <source>
        <strain evidence="2">cv. OR44</strain>
    </source>
</reference>
<feature type="compositionally biased region" description="Polar residues" evidence="1">
    <location>
        <begin position="30"/>
        <end position="39"/>
    </location>
</feature>
<sequence length="155" mass="15722">MAMAGIIEGGSSAAEGELRTVAAGGDGEGTSKQWQQAGTTEPARSGGGGAKNSGGGARLLLCVLAAKAHAGLLRGAPYEHHRPVHRRDSPCRPRAPPPPPLESHRPQLHSSSTAATATRSSPVVVVIAFRLGARATLAVARPHPRGGPSRGGPDE</sequence>
<keyword evidence="3" id="KW-1185">Reference proteome</keyword>
<feature type="compositionally biased region" description="Basic and acidic residues" evidence="1">
    <location>
        <begin position="77"/>
        <end position="91"/>
    </location>
</feature>
<dbReference type="AlphaFoldDB" id="A0A0E0C204"/>
<feature type="region of interest" description="Disordered" evidence="1">
    <location>
        <begin position="74"/>
        <end position="119"/>
    </location>
</feature>
<feature type="region of interest" description="Disordered" evidence="1">
    <location>
        <begin position="135"/>
        <end position="155"/>
    </location>
</feature>
<organism evidence="2">
    <name type="scientific">Oryza meridionalis</name>
    <dbReference type="NCBI Taxonomy" id="40149"/>
    <lineage>
        <taxon>Eukaryota</taxon>
        <taxon>Viridiplantae</taxon>
        <taxon>Streptophyta</taxon>
        <taxon>Embryophyta</taxon>
        <taxon>Tracheophyta</taxon>
        <taxon>Spermatophyta</taxon>
        <taxon>Magnoliopsida</taxon>
        <taxon>Liliopsida</taxon>
        <taxon>Poales</taxon>
        <taxon>Poaceae</taxon>
        <taxon>BOP clade</taxon>
        <taxon>Oryzoideae</taxon>
        <taxon>Oryzeae</taxon>
        <taxon>Oryzinae</taxon>
        <taxon>Oryza</taxon>
    </lineage>
</organism>
<protein>
    <submittedName>
        <fullName evidence="2">Uncharacterized protein</fullName>
    </submittedName>
</protein>
<dbReference type="Gramene" id="OMERI01G14420.1">
    <property type="protein sequence ID" value="OMERI01G14420.1"/>
    <property type="gene ID" value="OMERI01G14420"/>
</dbReference>
<reference evidence="2" key="1">
    <citation type="submission" date="2015-04" db="UniProtKB">
        <authorList>
            <consortium name="EnsemblPlants"/>
        </authorList>
    </citation>
    <scope>IDENTIFICATION</scope>
</reference>
<accession>A0A0E0C204</accession>
<proteinExistence type="predicted"/>
<dbReference type="EnsemblPlants" id="OMERI01G14420.1">
    <property type="protein sequence ID" value="OMERI01G14420.1"/>
    <property type="gene ID" value="OMERI01G14420"/>
</dbReference>